<protein>
    <submittedName>
        <fullName evidence="1">Cytochrome P450 CYP82D47-like</fullName>
    </submittedName>
</protein>
<accession>A0A5D3CGV8</accession>
<sequence>MSASTISSFSSSFEETDAIFLEFGEELNTGGGSSLVDDNLVRCFKLTDVGREYIEVVKGDLQAAKDANNQMLELQSQSTSEGSQPLSRDKICEIVLGRRLHYSKGFGWGSKPKFHKTTNARSSSTIFSQAREYELQQVMIKQQ</sequence>
<dbReference type="EMBL" id="SSTD01011520">
    <property type="protein sequence ID" value="TYK09606.1"/>
    <property type="molecule type" value="Genomic_DNA"/>
</dbReference>
<name>A0A5D3CGV8_CUCMM</name>
<proteinExistence type="predicted"/>
<evidence type="ECO:0000313" key="2">
    <source>
        <dbReference type="Proteomes" id="UP000321947"/>
    </source>
</evidence>
<evidence type="ECO:0000313" key="1">
    <source>
        <dbReference type="EMBL" id="TYK09606.1"/>
    </source>
</evidence>
<organism evidence="1 2">
    <name type="scientific">Cucumis melo var. makuwa</name>
    <name type="common">Oriental melon</name>
    <dbReference type="NCBI Taxonomy" id="1194695"/>
    <lineage>
        <taxon>Eukaryota</taxon>
        <taxon>Viridiplantae</taxon>
        <taxon>Streptophyta</taxon>
        <taxon>Embryophyta</taxon>
        <taxon>Tracheophyta</taxon>
        <taxon>Spermatophyta</taxon>
        <taxon>Magnoliopsida</taxon>
        <taxon>eudicotyledons</taxon>
        <taxon>Gunneridae</taxon>
        <taxon>Pentapetalae</taxon>
        <taxon>rosids</taxon>
        <taxon>fabids</taxon>
        <taxon>Cucurbitales</taxon>
        <taxon>Cucurbitaceae</taxon>
        <taxon>Benincaseae</taxon>
        <taxon>Cucumis</taxon>
    </lineage>
</organism>
<reference evidence="1 2" key="1">
    <citation type="submission" date="2019-08" db="EMBL/GenBank/DDBJ databases">
        <title>Draft genome sequences of two oriental melons (Cucumis melo L. var makuwa).</title>
        <authorList>
            <person name="Kwon S.-Y."/>
        </authorList>
    </citation>
    <scope>NUCLEOTIDE SEQUENCE [LARGE SCALE GENOMIC DNA]</scope>
    <source>
        <strain evidence="2">cv. Chang Bougi</strain>
        <tissue evidence="1">Leaf</tissue>
    </source>
</reference>
<comment type="caution">
    <text evidence="1">The sequence shown here is derived from an EMBL/GenBank/DDBJ whole genome shotgun (WGS) entry which is preliminary data.</text>
</comment>
<gene>
    <name evidence="1" type="ORF">E5676_scaffold458G00390</name>
</gene>
<dbReference type="AlphaFoldDB" id="A0A5D3CGV8"/>
<dbReference type="Proteomes" id="UP000321947">
    <property type="component" value="Unassembled WGS sequence"/>
</dbReference>